<dbReference type="EMBL" id="LUEZ02000013">
    <property type="protein sequence ID" value="RDB27938.1"/>
    <property type="molecule type" value="Genomic_DNA"/>
</dbReference>
<sequence>MADKPPGILHHPKHHHDDSEHAVPHPHHTTLPIIPDLRFEQSYLRSIQPYVKIQRTSTAGGANTSQEHDENRPGLLHESGYEHVSAAEIKQQPQTSIQSAISSEVIHVQWGRVAWVTTRDQVISPLLQGALWAIASYFLSPISARLGTRVGTFAHSHLSPSKEGTGVGWLRNWASGLGFGSPSPPIRP</sequence>
<dbReference type="InParanoid" id="A0A369K1W7"/>
<accession>A0A369K1W7</accession>
<feature type="compositionally biased region" description="Polar residues" evidence="1">
    <location>
        <begin position="56"/>
        <end position="65"/>
    </location>
</feature>
<evidence type="ECO:0000256" key="1">
    <source>
        <dbReference type="SAM" id="MobiDB-lite"/>
    </source>
</evidence>
<evidence type="ECO:0000313" key="2">
    <source>
        <dbReference type="EMBL" id="RDB27938.1"/>
    </source>
</evidence>
<feature type="region of interest" description="Disordered" evidence="1">
    <location>
        <begin position="1"/>
        <end position="30"/>
    </location>
</feature>
<dbReference type="GO" id="GO:0140580">
    <property type="term" value="F:mitochondrion autophagosome adaptor activity"/>
    <property type="evidence" value="ECO:0007669"/>
    <property type="project" value="InterPro"/>
</dbReference>
<reference evidence="2" key="1">
    <citation type="submission" date="2018-04" db="EMBL/GenBank/DDBJ databases">
        <title>Whole genome sequencing of Hypsizygus marmoreus.</title>
        <authorList>
            <person name="Choi I.-G."/>
            <person name="Min B."/>
            <person name="Kim J.-G."/>
            <person name="Kim S."/>
            <person name="Oh Y.-L."/>
            <person name="Kong W.-S."/>
            <person name="Park H."/>
            <person name="Jeong J."/>
            <person name="Song E.-S."/>
        </authorList>
    </citation>
    <scope>NUCLEOTIDE SEQUENCE [LARGE SCALE GENOMIC DNA]</scope>
    <source>
        <strain evidence="2">51987-8</strain>
    </source>
</reference>
<organism evidence="2 3">
    <name type="scientific">Hypsizygus marmoreus</name>
    <name type="common">White beech mushroom</name>
    <name type="synonym">Agaricus marmoreus</name>
    <dbReference type="NCBI Taxonomy" id="39966"/>
    <lineage>
        <taxon>Eukaryota</taxon>
        <taxon>Fungi</taxon>
        <taxon>Dikarya</taxon>
        <taxon>Basidiomycota</taxon>
        <taxon>Agaricomycotina</taxon>
        <taxon>Agaricomycetes</taxon>
        <taxon>Agaricomycetidae</taxon>
        <taxon>Agaricales</taxon>
        <taxon>Tricholomatineae</taxon>
        <taxon>Lyophyllaceae</taxon>
        <taxon>Hypsizygus</taxon>
    </lineage>
</organism>
<keyword evidence="3" id="KW-1185">Reference proteome</keyword>
<feature type="region of interest" description="Disordered" evidence="1">
    <location>
        <begin position="56"/>
        <end position="76"/>
    </location>
</feature>
<proteinExistence type="predicted"/>
<name>A0A369K1W7_HYPMA</name>
<dbReference type="InterPro" id="IPR013898">
    <property type="entry name" value="Atg43"/>
</dbReference>
<dbReference type="PANTHER" id="PTHR38699:SF1">
    <property type="entry name" value="MITOPHAGY RECEPTOR ATG43"/>
    <property type="match status" value="1"/>
</dbReference>
<gene>
    <name evidence="2" type="ORF">Hypma_002161</name>
</gene>
<dbReference type="GO" id="GO:0000423">
    <property type="term" value="P:mitophagy"/>
    <property type="evidence" value="ECO:0007669"/>
    <property type="project" value="InterPro"/>
</dbReference>
<dbReference type="Proteomes" id="UP000076154">
    <property type="component" value="Unassembled WGS sequence"/>
</dbReference>
<dbReference type="OrthoDB" id="2430343at2759"/>
<dbReference type="STRING" id="39966.A0A369K1W7"/>
<dbReference type="AlphaFoldDB" id="A0A369K1W7"/>
<protein>
    <submittedName>
        <fullName evidence="2">Uncharacterized protein</fullName>
    </submittedName>
</protein>
<evidence type="ECO:0000313" key="3">
    <source>
        <dbReference type="Proteomes" id="UP000076154"/>
    </source>
</evidence>
<comment type="caution">
    <text evidence="2">The sequence shown here is derived from an EMBL/GenBank/DDBJ whole genome shotgun (WGS) entry which is preliminary data.</text>
</comment>
<dbReference type="Pfam" id="PF08589">
    <property type="entry name" value="ATG43"/>
    <property type="match status" value="1"/>
</dbReference>
<dbReference type="PANTHER" id="PTHR38699">
    <property type="entry name" value="CHROMOSOME 1, WHOLE GENOME SHOTGUN SEQUENCE"/>
    <property type="match status" value="1"/>
</dbReference>